<keyword evidence="5" id="KW-0676">Redox-active center</keyword>
<dbReference type="InterPro" id="IPR050260">
    <property type="entry name" value="FAD-bd_OxRdtase"/>
</dbReference>
<evidence type="ECO:0000313" key="8">
    <source>
        <dbReference type="Proteomes" id="UP000658127"/>
    </source>
</evidence>
<keyword evidence="4" id="KW-0560">Oxidoreductase</keyword>
<evidence type="ECO:0000256" key="1">
    <source>
        <dbReference type="ARBA" id="ARBA00001974"/>
    </source>
</evidence>
<dbReference type="PANTHER" id="PTHR43429">
    <property type="entry name" value="PYRIDINE NUCLEOTIDE-DISULFIDE OXIDOREDUCTASE DOMAIN-CONTAINING"/>
    <property type="match status" value="1"/>
</dbReference>
<evidence type="ECO:0000256" key="3">
    <source>
        <dbReference type="ARBA" id="ARBA00022827"/>
    </source>
</evidence>
<comment type="cofactor">
    <cofactor evidence="1">
        <name>FAD</name>
        <dbReference type="ChEBI" id="CHEBI:57692"/>
    </cofactor>
</comment>
<sequence length="101" mass="10493">MSTGASAVVRPVPGVGRALVLRDVEDVDRMVEAVADARSVVVVGAGFIGVELAENLVWRGISTTVVERGTQVAAPAPLDVEMAAPVAAEMPANRLISVCRR</sequence>
<dbReference type="Gene3D" id="3.50.50.60">
    <property type="entry name" value="FAD/NAD(P)-binding domain"/>
    <property type="match status" value="1"/>
</dbReference>
<name>A0ABQ2KEX2_9NOCA</name>
<evidence type="ECO:0000256" key="5">
    <source>
        <dbReference type="ARBA" id="ARBA00023284"/>
    </source>
</evidence>
<dbReference type="Pfam" id="PF07992">
    <property type="entry name" value="Pyr_redox_2"/>
    <property type="match status" value="1"/>
</dbReference>
<evidence type="ECO:0000256" key="2">
    <source>
        <dbReference type="ARBA" id="ARBA00022630"/>
    </source>
</evidence>
<organism evidence="7 8">
    <name type="scientific">Nocardia rhizosphaerihabitans</name>
    <dbReference type="NCBI Taxonomy" id="1691570"/>
    <lineage>
        <taxon>Bacteria</taxon>
        <taxon>Bacillati</taxon>
        <taxon>Actinomycetota</taxon>
        <taxon>Actinomycetes</taxon>
        <taxon>Mycobacteriales</taxon>
        <taxon>Nocardiaceae</taxon>
        <taxon>Nocardia</taxon>
    </lineage>
</organism>
<dbReference type="SUPFAM" id="SSF51905">
    <property type="entry name" value="FAD/NAD(P)-binding domain"/>
    <property type="match status" value="1"/>
</dbReference>
<evidence type="ECO:0000313" key="7">
    <source>
        <dbReference type="EMBL" id="GGN78877.1"/>
    </source>
</evidence>
<dbReference type="Proteomes" id="UP000658127">
    <property type="component" value="Unassembled WGS sequence"/>
</dbReference>
<protein>
    <recommendedName>
        <fullName evidence="6">FAD/NAD(P)-binding domain-containing protein</fullName>
    </recommendedName>
</protein>
<dbReference type="InterPro" id="IPR023753">
    <property type="entry name" value="FAD/NAD-binding_dom"/>
</dbReference>
<dbReference type="EMBL" id="BMNE01000003">
    <property type="protein sequence ID" value="GGN78877.1"/>
    <property type="molecule type" value="Genomic_DNA"/>
</dbReference>
<keyword evidence="2" id="KW-0285">Flavoprotein</keyword>
<dbReference type="PANTHER" id="PTHR43429:SF1">
    <property type="entry name" value="NAD(P)H SULFUR OXIDOREDUCTASE (COA-DEPENDENT)"/>
    <property type="match status" value="1"/>
</dbReference>
<keyword evidence="8" id="KW-1185">Reference proteome</keyword>
<reference evidence="8" key="1">
    <citation type="journal article" date="2019" name="Int. J. Syst. Evol. Microbiol.">
        <title>The Global Catalogue of Microorganisms (GCM) 10K type strain sequencing project: providing services to taxonomists for standard genome sequencing and annotation.</title>
        <authorList>
            <consortium name="The Broad Institute Genomics Platform"/>
            <consortium name="The Broad Institute Genome Sequencing Center for Infectious Disease"/>
            <person name="Wu L."/>
            <person name="Ma J."/>
        </authorList>
    </citation>
    <scope>NUCLEOTIDE SEQUENCE [LARGE SCALE GENOMIC DNA]</scope>
    <source>
        <strain evidence="8">CGMCC 4.7329</strain>
    </source>
</reference>
<dbReference type="InterPro" id="IPR036188">
    <property type="entry name" value="FAD/NAD-bd_sf"/>
</dbReference>
<proteinExistence type="predicted"/>
<accession>A0ABQ2KEX2</accession>
<gene>
    <name evidence="7" type="ORF">GCM10011610_26870</name>
</gene>
<comment type="caution">
    <text evidence="7">The sequence shown here is derived from an EMBL/GenBank/DDBJ whole genome shotgun (WGS) entry which is preliminary data.</text>
</comment>
<keyword evidence="3" id="KW-0274">FAD</keyword>
<evidence type="ECO:0000256" key="4">
    <source>
        <dbReference type="ARBA" id="ARBA00023002"/>
    </source>
</evidence>
<feature type="domain" description="FAD/NAD(P)-binding" evidence="6">
    <location>
        <begin position="2"/>
        <end position="90"/>
    </location>
</feature>
<evidence type="ECO:0000259" key="6">
    <source>
        <dbReference type="Pfam" id="PF07992"/>
    </source>
</evidence>